<organism evidence="5 6">
    <name type="scientific">Candidatus Uhrbacteria bacterium RIFCSPHIGHO2_02_FULL_57_19</name>
    <dbReference type="NCBI Taxonomy" id="1802391"/>
    <lineage>
        <taxon>Bacteria</taxon>
        <taxon>Candidatus Uhriibacteriota</taxon>
    </lineage>
</organism>
<accession>A0A1F7U6S5</accession>
<dbReference type="CDD" id="cd01277">
    <property type="entry name" value="HINT_subgroup"/>
    <property type="match status" value="1"/>
</dbReference>
<sequence length="137" mass="15073">MNDCLFCKIIAGELPAYKVYEDDRTLAFLDIHPVNSGHTLVISKNHSRDMQEASVDDVCAVMATVHHIAPRILAAVGSEGYNLGLNNGRDAGQVVPHLHFHIMPRFAGDGHHLWHGKSIEDKELAVTAEKLRMAIAV</sequence>
<dbReference type="Proteomes" id="UP000176303">
    <property type="component" value="Unassembled WGS sequence"/>
</dbReference>
<dbReference type="AlphaFoldDB" id="A0A1F7U6S5"/>
<dbReference type="InterPro" id="IPR036265">
    <property type="entry name" value="HIT-like_sf"/>
</dbReference>
<dbReference type="EMBL" id="MGDZ01000032">
    <property type="protein sequence ID" value="OGL73427.1"/>
    <property type="molecule type" value="Genomic_DNA"/>
</dbReference>
<proteinExistence type="predicted"/>
<feature type="active site" description="Tele-AMP-histidine intermediate" evidence="1">
    <location>
        <position position="99"/>
    </location>
</feature>
<dbReference type="Pfam" id="PF01230">
    <property type="entry name" value="HIT"/>
    <property type="match status" value="1"/>
</dbReference>
<evidence type="ECO:0000313" key="6">
    <source>
        <dbReference type="Proteomes" id="UP000176303"/>
    </source>
</evidence>
<name>A0A1F7U6S5_9BACT</name>
<dbReference type="PRINTS" id="PR00332">
    <property type="entry name" value="HISTRIAD"/>
</dbReference>
<dbReference type="STRING" id="1802391.A3D72_03255"/>
<dbReference type="Gene3D" id="3.30.428.10">
    <property type="entry name" value="HIT-like"/>
    <property type="match status" value="1"/>
</dbReference>
<dbReference type="SUPFAM" id="SSF54197">
    <property type="entry name" value="HIT-like"/>
    <property type="match status" value="1"/>
</dbReference>
<evidence type="ECO:0000313" key="5">
    <source>
        <dbReference type="EMBL" id="OGL73427.1"/>
    </source>
</evidence>
<dbReference type="PANTHER" id="PTHR47670">
    <property type="entry name" value="ADENYLYLSULFATASE HINT3"/>
    <property type="match status" value="1"/>
</dbReference>
<dbReference type="GO" id="GO:0047627">
    <property type="term" value="F:adenylylsulfatase activity"/>
    <property type="evidence" value="ECO:0007669"/>
    <property type="project" value="TreeGrafter"/>
</dbReference>
<feature type="short sequence motif" description="Histidine triad motif" evidence="2 3">
    <location>
        <begin position="97"/>
        <end position="101"/>
    </location>
</feature>
<dbReference type="PROSITE" id="PS00892">
    <property type="entry name" value="HIT_1"/>
    <property type="match status" value="1"/>
</dbReference>
<dbReference type="InterPro" id="IPR011146">
    <property type="entry name" value="HIT-like"/>
</dbReference>
<comment type="caution">
    <text evidence="5">The sequence shown here is derived from an EMBL/GenBank/DDBJ whole genome shotgun (WGS) entry which is preliminary data.</text>
</comment>
<evidence type="ECO:0000256" key="2">
    <source>
        <dbReference type="PIRSR" id="PIRSR601310-3"/>
    </source>
</evidence>
<evidence type="ECO:0000256" key="1">
    <source>
        <dbReference type="PIRSR" id="PIRSR601310-1"/>
    </source>
</evidence>
<dbReference type="InterPro" id="IPR039384">
    <property type="entry name" value="HINT"/>
</dbReference>
<feature type="domain" description="HIT" evidence="4">
    <location>
        <begin position="5"/>
        <end position="112"/>
    </location>
</feature>
<reference evidence="5 6" key="1">
    <citation type="journal article" date="2016" name="Nat. Commun.">
        <title>Thousands of microbial genomes shed light on interconnected biogeochemical processes in an aquifer system.</title>
        <authorList>
            <person name="Anantharaman K."/>
            <person name="Brown C.T."/>
            <person name="Hug L.A."/>
            <person name="Sharon I."/>
            <person name="Castelle C.J."/>
            <person name="Probst A.J."/>
            <person name="Thomas B.C."/>
            <person name="Singh A."/>
            <person name="Wilkins M.J."/>
            <person name="Karaoz U."/>
            <person name="Brodie E.L."/>
            <person name="Williams K.H."/>
            <person name="Hubbard S.S."/>
            <person name="Banfield J.F."/>
        </authorList>
    </citation>
    <scope>NUCLEOTIDE SEQUENCE [LARGE SCALE GENOMIC DNA]</scope>
</reference>
<dbReference type="InterPro" id="IPR019808">
    <property type="entry name" value="Histidine_triad_CS"/>
</dbReference>
<dbReference type="GO" id="GO:0006790">
    <property type="term" value="P:sulfur compound metabolic process"/>
    <property type="evidence" value="ECO:0007669"/>
    <property type="project" value="TreeGrafter"/>
</dbReference>
<dbReference type="InterPro" id="IPR001310">
    <property type="entry name" value="Histidine_triad_HIT"/>
</dbReference>
<dbReference type="GO" id="GO:0009150">
    <property type="term" value="P:purine ribonucleotide metabolic process"/>
    <property type="evidence" value="ECO:0007669"/>
    <property type="project" value="TreeGrafter"/>
</dbReference>
<evidence type="ECO:0000256" key="3">
    <source>
        <dbReference type="PROSITE-ProRule" id="PRU00464"/>
    </source>
</evidence>
<dbReference type="PANTHER" id="PTHR47670:SF1">
    <property type="entry name" value="ADENYLYLSULFATASE HINT3"/>
    <property type="match status" value="1"/>
</dbReference>
<dbReference type="PROSITE" id="PS51084">
    <property type="entry name" value="HIT_2"/>
    <property type="match status" value="1"/>
</dbReference>
<gene>
    <name evidence="5" type="ORF">A3D72_03255</name>
</gene>
<evidence type="ECO:0000259" key="4">
    <source>
        <dbReference type="PROSITE" id="PS51084"/>
    </source>
</evidence>
<protein>
    <recommendedName>
        <fullName evidence="4">HIT domain-containing protein</fullName>
    </recommendedName>
</protein>